<keyword evidence="2" id="KW-0614">Plasmid</keyword>
<reference evidence="2 3" key="1">
    <citation type="journal article" date="2014" name="J. Biotechnol.">
        <title>Complete genome sequence of the actinobacterium Amycolatopsis japonica MG417-CF17(T) (=DSM 44213T) producing (S,S)-N,N'-ethylenediaminedisuccinic acid.</title>
        <authorList>
            <person name="Stegmann E."/>
            <person name="Albersmeier A."/>
            <person name="Spohn M."/>
            <person name="Gert H."/>
            <person name="Weber T."/>
            <person name="Wohlleben W."/>
            <person name="Kalinowski J."/>
            <person name="Ruckert C."/>
        </authorList>
    </citation>
    <scope>NUCLEOTIDE SEQUENCE [LARGE SCALE GENOMIC DNA]</scope>
    <source>
        <strain evidence="3">MG417-CF17 (DSM 44213)</strain>
        <plasmid evidence="2">pAmyja1</plasmid>
    </source>
</reference>
<accession>A0A075VAC2</accession>
<evidence type="ECO:0000259" key="1">
    <source>
        <dbReference type="Pfam" id="PF01636"/>
    </source>
</evidence>
<geneLocation type="plasmid" evidence="2 3">
    <name>pAmyja1</name>
</geneLocation>
<protein>
    <submittedName>
        <fullName evidence="2">Aminoglycoside phosphotransferase</fullName>
    </submittedName>
</protein>
<dbReference type="HOGENOM" id="CLU_056001_1_0_11"/>
<evidence type="ECO:0000313" key="3">
    <source>
        <dbReference type="Proteomes" id="UP000028492"/>
    </source>
</evidence>
<dbReference type="Gene3D" id="3.90.1200.10">
    <property type="match status" value="1"/>
</dbReference>
<dbReference type="SUPFAM" id="SSF56112">
    <property type="entry name" value="Protein kinase-like (PK-like)"/>
    <property type="match status" value="1"/>
</dbReference>
<dbReference type="EMBL" id="CP008954">
    <property type="protein sequence ID" value="AIG81281.1"/>
    <property type="molecule type" value="Genomic_DNA"/>
</dbReference>
<dbReference type="KEGG" id="aja:AJAP_42570"/>
<evidence type="ECO:0000313" key="2">
    <source>
        <dbReference type="EMBL" id="AIG81281.1"/>
    </source>
</evidence>
<dbReference type="Proteomes" id="UP000028492">
    <property type="component" value="Plasmid pAmyja1"/>
</dbReference>
<keyword evidence="2" id="KW-0808">Transferase</keyword>
<proteinExistence type="predicted"/>
<dbReference type="eggNOG" id="COG2334">
    <property type="taxonomic scope" value="Bacteria"/>
</dbReference>
<sequence length="275" mass="30401">MTSSPTQSDETFRAWMLTQLDHASEDFKVTVAGEPRFGWQLRSVSTLVRGADGPLWLRVGCEQRQWADDPMWTGIPESNAITDVPKPIIVNSATWSHGDLAVRADLMTVLDGTPCAPTEVLRQPLDVDDSWFAGLRHALYRVAITPTTRFARPSGIDRRTAQIFGATTAAAMPINHWATMHGDLHWNNVLAPRLGILDWEMWGCGPVGIDAATLYLNSLLVPETARRVHETFVDVLDSPAGRTAQVYGAARIIGRGDHPDLIEQLRPHVRRLLAG</sequence>
<dbReference type="GO" id="GO:0016740">
    <property type="term" value="F:transferase activity"/>
    <property type="evidence" value="ECO:0007669"/>
    <property type="project" value="UniProtKB-KW"/>
</dbReference>
<name>A0A075VAC2_9PSEU</name>
<dbReference type="Pfam" id="PF01636">
    <property type="entry name" value="APH"/>
    <property type="match status" value="1"/>
</dbReference>
<gene>
    <name evidence="2" type="ORF">AJAP_42570</name>
</gene>
<dbReference type="RefSeq" id="WP_040133662.1">
    <property type="nucleotide sequence ID" value="NZ_CP008954.1"/>
</dbReference>
<dbReference type="InterPro" id="IPR011009">
    <property type="entry name" value="Kinase-like_dom_sf"/>
</dbReference>
<dbReference type="InterPro" id="IPR002575">
    <property type="entry name" value="Aminoglycoside_PTrfase"/>
</dbReference>
<dbReference type="AlphaFoldDB" id="A0A075VAC2"/>
<organism evidence="2 3">
    <name type="scientific">Amycolatopsis japonica</name>
    <dbReference type="NCBI Taxonomy" id="208439"/>
    <lineage>
        <taxon>Bacteria</taxon>
        <taxon>Bacillati</taxon>
        <taxon>Actinomycetota</taxon>
        <taxon>Actinomycetes</taxon>
        <taxon>Pseudonocardiales</taxon>
        <taxon>Pseudonocardiaceae</taxon>
        <taxon>Amycolatopsis</taxon>
        <taxon>Amycolatopsis japonica group</taxon>
    </lineage>
</organism>
<feature type="domain" description="Aminoglycoside phosphotransferase" evidence="1">
    <location>
        <begin position="171"/>
        <end position="226"/>
    </location>
</feature>
<keyword evidence="3" id="KW-1185">Reference proteome</keyword>